<sequence>MDDSVAMRLLREYTDDVASRYYGRPATEAEIDSAIADAPNRALVREGFVVRNRSAGEAAVNPYVPDCGIGLPRPGAGGHRVRRRGALRW</sequence>
<evidence type="ECO:0000313" key="2">
    <source>
        <dbReference type="Proteomes" id="UP000597989"/>
    </source>
</evidence>
<name>A0A917JSJ0_9PSEU</name>
<dbReference type="AlphaFoldDB" id="A0A917JSJ0"/>
<evidence type="ECO:0000313" key="1">
    <source>
        <dbReference type="EMBL" id="GGI84840.1"/>
    </source>
</evidence>
<dbReference type="RefSeq" id="WP_373289868.1">
    <property type="nucleotide sequence ID" value="NZ_BMMT01000006.1"/>
</dbReference>
<reference evidence="1 2" key="1">
    <citation type="journal article" date="2014" name="Int. J. Syst. Evol. Microbiol.">
        <title>Complete genome sequence of Corynebacterium casei LMG S-19264T (=DSM 44701T), isolated from a smear-ripened cheese.</title>
        <authorList>
            <consortium name="US DOE Joint Genome Institute (JGI-PGF)"/>
            <person name="Walter F."/>
            <person name="Albersmeier A."/>
            <person name="Kalinowski J."/>
            <person name="Ruckert C."/>
        </authorList>
    </citation>
    <scope>NUCLEOTIDE SEQUENCE [LARGE SCALE GENOMIC DNA]</scope>
    <source>
        <strain evidence="1 2">CGMCC 4.7206</strain>
    </source>
</reference>
<organism evidence="1 2">
    <name type="scientific">Saccharopolyspora thermophila</name>
    <dbReference type="NCBI Taxonomy" id="89367"/>
    <lineage>
        <taxon>Bacteria</taxon>
        <taxon>Bacillati</taxon>
        <taxon>Actinomycetota</taxon>
        <taxon>Actinomycetes</taxon>
        <taxon>Pseudonocardiales</taxon>
        <taxon>Pseudonocardiaceae</taxon>
        <taxon>Saccharopolyspora</taxon>
    </lineage>
</organism>
<comment type="caution">
    <text evidence="1">The sequence shown here is derived from an EMBL/GenBank/DDBJ whole genome shotgun (WGS) entry which is preliminary data.</text>
</comment>
<accession>A0A917JSJ0</accession>
<protein>
    <submittedName>
        <fullName evidence="1">Uncharacterized protein</fullName>
    </submittedName>
</protein>
<dbReference type="Proteomes" id="UP000597989">
    <property type="component" value="Unassembled WGS sequence"/>
</dbReference>
<gene>
    <name evidence="1" type="ORF">GCM10011581_22480</name>
</gene>
<dbReference type="EMBL" id="BMMT01000006">
    <property type="protein sequence ID" value="GGI84840.1"/>
    <property type="molecule type" value="Genomic_DNA"/>
</dbReference>
<proteinExistence type="predicted"/>